<feature type="non-terminal residue" evidence="2">
    <location>
        <position position="181"/>
    </location>
</feature>
<dbReference type="InterPro" id="IPR036157">
    <property type="entry name" value="dUTPase-like_sf"/>
</dbReference>
<dbReference type="InterPro" id="IPR051320">
    <property type="entry name" value="Viral_Replic_Matur_Polypro"/>
</dbReference>
<keyword evidence="3" id="KW-1185">Reference proteome</keyword>
<dbReference type="Pfam" id="PF00078">
    <property type="entry name" value="RVT_1"/>
    <property type="match status" value="1"/>
</dbReference>
<accession>A0A9N9HC51</accession>
<sequence>MDYPIPADFQGYEPIKPRKMVKLQKNDEQSLKYYNHQKEGIQPEKAYHTDAGFDLRYPGKKPLILEPHTITKIDLKIAVEIPEGTMMQLASPWTFLVIYLDDTNIHSPTFGSHLDHLQQTFDRLQKAGLRLNIQKCHFCKESLEFLGHVIGKDGIKPDPAKIEKVVKFPQPTNLTTLRGFL</sequence>
<dbReference type="InterPro" id="IPR000477">
    <property type="entry name" value="RT_dom"/>
</dbReference>
<dbReference type="Gene3D" id="3.30.70.270">
    <property type="match status" value="1"/>
</dbReference>
<proteinExistence type="predicted"/>
<feature type="domain" description="Reverse transcriptase" evidence="1">
    <location>
        <begin position="94"/>
        <end position="150"/>
    </location>
</feature>
<dbReference type="OrthoDB" id="8052860at2759"/>
<gene>
    <name evidence="2" type="ORF">AGERDE_LOCUS12165</name>
</gene>
<dbReference type="InterPro" id="IPR043502">
    <property type="entry name" value="DNA/RNA_pol_sf"/>
</dbReference>
<dbReference type="AlphaFoldDB" id="A0A9N9HC51"/>
<dbReference type="InterPro" id="IPR043128">
    <property type="entry name" value="Rev_trsase/Diguanyl_cyclase"/>
</dbReference>
<comment type="caution">
    <text evidence="2">The sequence shown here is derived from an EMBL/GenBank/DDBJ whole genome shotgun (WGS) entry which is preliminary data.</text>
</comment>
<evidence type="ECO:0000313" key="2">
    <source>
        <dbReference type="EMBL" id="CAG8668915.1"/>
    </source>
</evidence>
<dbReference type="SUPFAM" id="SSF56672">
    <property type="entry name" value="DNA/RNA polymerases"/>
    <property type="match status" value="1"/>
</dbReference>
<feature type="non-terminal residue" evidence="2">
    <location>
        <position position="1"/>
    </location>
</feature>
<dbReference type="PANTHER" id="PTHR33064:SF37">
    <property type="entry name" value="RIBONUCLEASE H"/>
    <property type="match status" value="1"/>
</dbReference>
<dbReference type="SUPFAM" id="SSF51283">
    <property type="entry name" value="dUTPase-like"/>
    <property type="match status" value="1"/>
</dbReference>
<protein>
    <submittedName>
        <fullName evidence="2">9999_t:CDS:1</fullName>
    </submittedName>
</protein>
<evidence type="ECO:0000313" key="3">
    <source>
        <dbReference type="Proteomes" id="UP000789831"/>
    </source>
</evidence>
<dbReference type="Proteomes" id="UP000789831">
    <property type="component" value="Unassembled WGS sequence"/>
</dbReference>
<organism evidence="2 3">
    <name type="scientific">Ambispora gerdemannii</name>
    <dbReference type="NCBI Taxonomy" id="144530"/>
    <lineage>
        <taxon>Eukaryota</taxon>
        <taxon>Fungi</taxon>
        <taxon>Fungi incertae sedis</taxon>
        <taxon>Mucoromycota</taxon>
        <taxon>Glomeromycotina</taxon>
        <taxon>Glomeromycetes</taxon>
        <taxon>Archaeosporales</taxon>
        <taxon>Ambisporaceae</taxon>
        <taxon>Ambispora</taxon>
    </lineage>
</organism>
<dbReference type="PANTHER" id="PTHR33064">
    <property type="entry name" value="POL PROTEIN"/>
    <property type="match status" value="1"/>
</dbReference>
<dbReference type="EMBL" id="CAJVPL010007299">
    <property type="protein sequence ID" value="CAG8668915.1"/>
    <property type="molecule type" value="Genomic_DNA"/>
</dbReference>
<evidence type="ECO:0000259" key="1">
    <source>
        <dbReference type="Pfam" id="PF00078"/>
    </source>
</evidence>
<name>A0A9N9HC51_9GLOM</name>
<reference evidence="2" key="1">
    <citation type="submission" date="2021-06" db="EMBL/GenBank/DDBJ databases">
        <authorList>
            <person name="Kallberg Y."/>
            <person name="Tangrot J."/>
            <person name="Rosling A."/>
        </authorList>
    </citation>
    <scope>NUCLEOTIDE SEQUENCE</scope>
    <source>
        <strain evidence="2">MT106</strain>
    </source>
</reference>